<accession>A0A4U1BNY3</accession>
<protein>
    <submittedName>
        <fullName evidence="1">Alpha/beta hydrolase</fullName>
    </submittedName>
</protein>
<dbReference type="Proteomes" id="UP000305675">
    <property type="component" value="Unassembled WGS sequence"/>
</dbReference>
<dbReference type="OrthoDB" id="9805123at2"/>
<dbReference type="AlphaFoldDB" id="A0A4U1BNY3"/>
<evidence type="ECO:0000313" key="1">
    <source>
        <dbReference type="EMBL" id="TKB55490.1"/>
    </source>
</evidence>
<keyword evidence="1" id="KW-0378">Hydrolase</keyword>
<dbReference type="SUPFAM" id="SSF53474">
    <property type="entry name" value="alpha/beta-Hydrolases"/>
    <property type="match status" value="1"/>
</dbReference>
<comment type="caution">
    <text evidence="1">The sequence shown here is derived from an EMBL/GenBank/DDBJ whole genome shotgun (WGS) entry which is preliminary data.</text>
</comment>
<dbReference type="Gene3D" id="1.10.10.800">
    <property type="match status" value="1"/>
</dbReference>
<dbReference type="PANTHER" id="PTHR47751">
    <property type="entry name" value="SUPERFAMILY HYDROLASE, PUTATIVE (AFU_ORTHOLOGUE AFUA_2G16580)-RELATED"/>
    <property type="match status" value="1"/>
</dbReference>
<dbReference type="RefSeq" id="WP_136863247.1">
    <property type="nucleotide sequence ID" value="NZ_SWCJ01000005.1"/>
</dbReference>
<dbReference type="EMBL" id="SWCJ01000005">
    <property type="protein sequence ID" value="TKB55490.1"/>
    <property type="molecule type" value="Genomic_DNA"/>
</dbReference>
<evidence type="ECO:0000313" key="2">
    <source>
        <dbReference type="Proteomes" id="UP000305675"/>
    </source>
</evidence>
<keyword evidence="2" id="KW-1185">Reference proteome</keyword>
<name>A0A4U1BNY3_9GAMM</name>
<dbReference type="InterPro" id="IPR051411">
    <property type="entry name" value="Polyketide_trans_af380"/>
</dbReference>
<organism evidence="1 2">
    <name type="scientific">Ferrimonas aestuarii</name>
    <dbReference type="NCBI Taxonomy" id="2569539"/>
    <lineage>
        <taxon>Bacteria</taxon>
        <taxon>Pseudomonadati</taxon>
        <taxon>Pseudomonadota</taxon>
        <taxon>Gammaproteobacteria</taxon>
        <taxon>Alteromonadales</taxon>
        <taxon>Ferrimonadaceae</taxon>
        <taxon>Ferrimonas</taxon>
    </lineage>
</organism>
<proteinExistence type="predicted"/>
<dbReference type="PANTHER" id="PTHR47751:SF2">
    <property type="entry name" value="DLTD N-TERMINAL DOMAIN PROTEIN (AFU_ORTHOLOGUE AFUA_8G00380)-RELATED"/>
    <property type="match status" value="1"/>
</dbReference>
<sequence>MKVQKVEFKSVGLNLVGNLYLPEGYDESRQYPTIVVTPPAHQIKEQTPAVYGPQFAKLGYLFFAFDYNSKGESQSYAQGVSNDEHAFRKQEDLRSAISYLCALPQVDNQRLYGLGICGGGTIMSGVLITDLRIKAFASISAMLATDSLFFADPQAFRAMITTANDARQRMYESGEAEVFDLFGYDDPNYIDNHPEASPAALEGYDFYGTERAGSITYPRFSNQVLSNIYETVVYNIGERYADKMLQPYIGIVGGNADTAPFTELFYDKVASHKQLHRVAGASHVDLYDVEPYVTEAVEQIDQFFKAL</sequence>
<dbReference type="Gene3D" id="3.40.50.1820">
    <property type="entry name" value="alpha/beta hydrolase"/>
    <property type="match status" value="1"/>
</dbReference>
<dbReference type="InterPro" id="IPR029058">
    <property type="entry name" value="AB_hydrolase_fold"/>
</dbReference>
<dbReference type="GO" id="GO:0016787">
    <property type="term" value="F:hydrolase activity"/>
    <property type="evidence" value="ECO:0007669"/>
    <property type="project" value="UniProtKB-KW"/>
</dbReference>
<gene>
    <name evidence="1" type="ORF">FCL42_09915</name>
</gene>
<reference evidence="1 2" key="1">
    <citation type="submission" date="2019-04" db="EMBL/GenBank/DDBJ databases">
        <authorList>
            <person name="Hwang J.C."/>
        </authorList>
    </citation>
    <scope>NUCLEOTIDE SEQUENCE [LARGE SCALE GENOMIC DNA]</scope>
    <source>
        <strain evidence="1 2">IMCC35002</strain>
    </source>
</reference>